<keyword evidence="1" id="KW-0732">Signal</keyword>
<gene>
    <name evidence="2" type="ORF">HD556DRAFT_1380705</name>
</gene>
<evidence type="ECO:0000313" key="2">
    <source>
        <dbReference type="EMBL" id="KAG1792346.1"/>
    </source>
</evidence>
<dbReference type="PROSITE" id="PS51257">
    <property type="entry name" value="PROKAR_LIPOPROTEIN"/>
    <property type="match status" value="1"/>
</dbReference>
<name>A0A9P7DH16_9AGAM</name>
<accession>A0A9P7DH16</accession>
<dbReference type="Proteomes" id="UP000719766">
    <property type="component" value="Unassembled WGS sequence"/>
</dbReference>
<evidence type="ECO:0000313" key="3">
    <source>
        <dbReference type="Proteomes" id="UP000719766"/>
    </source>
</evidence>
<feature type="chain" id="PRO_5040495166" evidence="1">
    <location>
        <begin position="21"/>
        <end position="90"/>
    </location>
</feature>
<feature type="signal peptide" evidence="1">
    <location>
        <begin position="1"/>
        <end position="20"/>
    </location>
</feature>
<proteinExistence type="predicted"/>
<keyword evidence="3" id="KW-1185">Reference proteome</keyword>
<dbReference type="EMBL" id="JABBWE010000037">
    <property type="protein sequence ID" value="KAG1792346.1"/>
    <property type="molecule type" value="Genomic_DNA"/>
</dbReference>
<evidence type="ECO:0000256" key="1">
    <source>
        <dbReference type="SAM" id="SignalP"/>
    </source>
</evidence>
<dbReference type="AlphaFoldDB" id="A0A9P7DH16"/>
<comment type="caution">
    <text evidence="2">The sequence shown here is derived from an EMBL/GenBank/DDBJ whole genome shotgun (WGS) entry which is preliminary data.</text>
</comment>
<sequence length="90" mass="10394">MRLSFLAIVTALTASMSVSACAPPFQICIYDRDCCPPLTCGNEIIEPAARAVRRDIESFFCFRFGIMSQSVQLFLERCSYRWTMWTFEYI</sequence>
<dbReference type="GeneID" id="64596999"/>
<dbReference type="OrthoDB" id="2691900at2759"/>
<organism evidence="2 3">
    <name type="scientific">Suillus plorans</name>
    <dbReference type="NCBI Taxonomy" id="116603"/>
    <lineage>
        <taxon>Eukaryota</taxon>
        <taxon>Fungi</taxon>
        <taxon>Dikarya</taxon>
        <taxon>Basidiomycota</taxon>
        <taxon>Agaricomycotina</taxon>
        <taxon>Agaricomycetes</taxon>
        <taxon>Agaricomycetidae</taxon>
        <taxon>Boletales</taxon>
        <taxon>Suillineae</taxon>
        <taxon>Suillaceae</taxon>
        <taxon>Suillus</taxon>
    </lineage>
</organism>
<dbReference type="RefSeq" id="XP_041158983.1">
    <property type="nucleotide sequence ID" value="XM_041303235.1"/>
</dbReference>
<protein>
    <submittedName>
        <fullName evidence="2">Uncharacterized protein</fullName>
    </submittedName>
</protein>
<reference evidence="2" key="1">
    <citation type="journal article" date="2020" name="New Phytol.">
        <title>Comparative genomics reveals dynamic genome evolution in host specialist ectomycorrhizal fungi.</title>
        <authorList>
            <person name="Lofgren L.A."/>
            <person name="Nguyen N.H."/>
            <person name="Vilgalys R."/>
            <person name="Ruytinx J."/>
            <person name="Liao H.L."/>
            <person name="Branco S."/>
            <person name="Kuo A."/>
            <person name="LaButti K."/>
            <person name="Lipzen A."/>
            <person name="Andreopoulos W."/>
            <person name="Pangilinan J."/>
            <person name="Riley R."/>
            <person name="Hundley H."/>
            <person name="Na H."/>
            <person name="Barry K."/>
            <person name="Grigoriev I.V."/>
            <person name="Stajich J.E."/>
            <person name="Kennedy P.G."/>
        </authorList>
    </citation>
    <scope>NUCLEOTIDE SEQUENCE</scope>
    <source>
        <strain evidence="2">S12</strain>
    </source>
</reference>